<evidence type="ECO:0000256" key="8">
    <source>
        <dbReference type="ARBA" id="ARBA00023136"/>
    </source>
</evidence>
<evidence type="ECO:0000313" key="12">
    <source>
        <dbReference type="EMBL" id="AOV15867.1"/>
    </source>
</evidence>
<dbReference type="SUPFAM" id="SSF161111">
    <property type="entry name" value="Cation efflux protein transmembrane domain-like"/>
    <property type="match status" value="1"/>
</dbReference>
<dbReference type="InterPro" id="IPR027470">
    <property type="entry name" value="Cation_efflux_CTD"/>
</dbReference>
<dbReference type="InterPro" id="IPR058533">
    <property type="entry name" value="Cation_efflux_TM"/>
</dbReference>
<dbReference type="Proteomes" id="UP000095342">
    <property type="component" value="Chromosome"/>
</dbReference>
<feature type="domain" description="Cation efflux protein cytoplasmic" evidence="11">
    <location>
        <begin position="218"/>
        <end position="296"/>
    </location>
</feature>
<proteinExistence type="inferred from homology"/>
<dbReference type="SUPFAM" id="SSF160240">
    <property type="entry name" value="Cation efflux protein cytoplasmic domain-like"/>
    <property type="match status" value="1"/>
</dbReference>
<dbReference type="Gene3D" id="1.20.1510.10">
    <property type="entry name" value="Cation efflux protein transmembrane domain"/>
    <property type="match status" value="1"/>
</dbReference>
<keyword evidence="6" id="KW-0864">Zinc transport</keyword>
<dbReference type="Pfam" id="PF16916">
    <property type="entry name" value="ZT_dimer"/>
    <property type="match status" value="1"/>
</dbReference>
<keyword evidence="8 9" id="KW-0472">Membrane</keyword>
<evidence type="ECO:0000256" key="4">
    <source>
        <dbReference type="ARBA" id="ARBA00022496"/>
    </source>
</evidence>
<reference evidence="12 13" key="1">
    <citation type="submission" date="2016-09" db="EMBL/GenBank/DDBJ databases">
        <title>Acidihalobacter prosperus V6 (DSM14174).</title>
        <authorList>
            <person name="Khaleque H.N."/>
            <person name="Ramsay J.P."/>
            <person name="Murphy R.J.T."/>
            <person name="Kaksonen A.H."/>
            <person name="Boxall N.J."/>
            <person name="Watkin E.L.J."/>
        </authorList>
    </citation>
    <scope>NUCLEOTIDE SEQUENCE [LARGE SCALE GENOMIC DNA]</scope>
    <source>
        <strain evidence="12 13">V6</strain>
    </source>
</reference>
<name>A0A1D8K4I2_9GAMM</name>
<dbReference type="NCBIfam" id="TIGR01297">
    <property type="entry name" value="CDF"/>
    <property type="match status" value="1"/>
</dbReference>
<dbReference type="KEGG" id="aaeo:BJI67_01195"/>
<evidence type="ECO:0000256" key="9">
    <source>
        <dbReference type="SAM" id="Phobius"/>
    </source>
</evidence>
<evidence type="ECO:0000256" key="6">
    <source>
        <dbReference type="ARBA" id="ARBA00022906"/>
    </source>
</evidence>
<feature type="transmembrane region" description="Helical" evidence="9">
    <location>
        <begin position="88"/>
        <end position="109"/>
    </location>
</feature>
<keyword evidence="3" id="KW-0813">Transport</keyword>
<dbReference type="RefSeq" id="WP_070071467.1">
    <property type="nucleotide sequence ID" value="NZ_CP017448.1"/>
</dbReference>
<dbReference type="EMBL" id="CP017448">
    <property type="protein sequence ID" value="AOV15867.1"/>
    <property type="molecule type" value="Genomic_DNA"/>
</dbReference>
<feature type="transmembrane region" description="Helical" evidence="9">
    <location>
        <begin position="166"/>
        <end position="199"/>
    </location>
</feature>
<dbReference type="Pfam" id="PF01545">
    <property type="entry name" value="Cation_efflux"/>
    <property type="match status" value="1"/>
</dbReference>
<evidence type="ECO:0000256" key="3">
    <source>
        <dbReference type="ARBA" id="ARBA00022448"/>
    </source>
</evidence>
<keyword evidence="13" id="KW-1185">Reference proteome</keyword>
<dbReference type="GO" id="GO:0008324">
    <property type="term" value="F:monoatomic cation transmembrane transporter activity"/>
    <property type="evidence" value="ECO:0007669"/>
    <property type="project" value="InterPro"/>
</dbReference>
<evidence type="ECO:0000256" key="2">
    <source>
        <dbReference type="ARBA" id="ARBA00010212"/>
    </source>
</evidence>
<dbReference type="InterPro" id="IPR050291">
    <property type="entry name" value="CDF_Transporter"/>
</dbReference>
<protein>
    <submittedName>
        <fullName evidence="12">Cation transporter</fullName>
    </submittedName>
</protein>
<evidence type="ECO:0000256" key="5">
    <source>
        <dbReference type="ARBA" id="ARBA00022692"/>
    </source>
</evidence>
<evidence type="ECO:0000256" key="1">
    <source>
        <dbReference type="ARBA" id="ARBA00004141"/>
    </source>
</evidence>
<organism evidence="12 13">
    <name type="scientific">Acidihalobacter aeolianus</name>
    <dbReference type="NCBI Taxonomy" id="2792603"/>
    <lineage>
        <taxon>Bacteria</taxon>
        <taxon>Pseudomonadati</taxon>
        <taxon>Pseudomonadota</taxon>
        <taxon>Gammaproteobacteria</taxon>
        <taxon>Chromatiales</taxon>
        <taxon>Ectothiorhodospiraceae</taxon>
        <taxon>Acidihalobacter</taxon>
    </lineage>
</organism>
<keyword evidence="4" id="KW-0408">Iron</keyword>
<keyword evidence="4" id="KW-0410">Iron transport</keyword>
<dbReference type="InterPro" id="IPR002524">
    <property type="entry name" value="Cation_efflux"/>
</dbReference>
<dbReference type="PANTHER" id="PTHR43840:SF15">
    <property type="entry name" value="MITOCHONDRIAL METAL TRANSPORTER 1-RELATED"/>
    <property type="match status" value="1"/>
</dbReference>
<keyword evidence="7 9" id="KW-1133">Transmembrane helix</keyword>
<gene>
    <name evidence="12" type="ORF">BJI67_01195</name>
</gene>
<dbReference type="GO" id="GO:0006826">
    <property type="term" value="P:iron ion transport"/>
    <property type="evidence" value="ECO:0007669"/>
    <property type="project" value="UniProtKB-KW"/>
</dbReference>
<feature type="transmembrane region" description="Helical" evidence="9">
    <location>
        <begin position="124"/>
        <end position="145"/>
    </location>
</feature>
<dbReference type="InterPro" id="IPR036837">
    <property type="entry name" value="Cation_efflux_CTD_sf"/>
</dbReference>
<dbReference type="Gene3D" id="3.30.70.1350">
    <property type="entry name" value="Cation efflux protein, cytoplasmic domain"/>
    <property type="match status" value="1"/>
</dbReference>
<evidence type="ECO:0000256" key="7">
    <source>
        <dbReference type="ARBA" id="ARBA00022989"/>
    </source>
</evidence>
<dbReference type="AlphaFoldDB" id="A0A1D8K4I2"/>
<comment type="subcellular location">
    <subcellularLocation>
        <location evidence="1">Membrane</location>
        <topology evidence="1">Multi-pass membrane protein</topology>
    </subcellularLocation>
</comment>
<keyword evidence="5 9" id="KW-0812">Transmembrane</keyword>
<keyword evidence="6" id="KW-0406">Ion transport</keyword>
<keyword evidence="6" id="KW-0862">Zinc</keyword>
<evidence type="ECO:0000313" key="13">
    <source>
        <dbReference type="Proteomes" id="UP000095342"/>
    </source>
</evidence>
<evidence type="ECO:0000259" key="10">
    <source>
        <dbReference type="Pfam" id="PF01545"/>
    </source>
</evidence>
<dbReference type="InterPro" id="IPR027469">
    <property type="entry name" value="Cation_efflux_TMD_sf"/>
</dbReference>
<sequence>MEITDVSSADARFSAMRRVTLVGSLVNLTVSCVQIAGGLLTHSQALTADGLHTLSDLASDIVVLLAAKHGSQDADDEHPYGHRRIETLGSVIVGLALMAVAAGIAAQAFDHLLQPQHGPGPEPIALAFAALAIIAKESLYHYTIAVANRVKSNLLRANAWHHRSDVMSSLIVFAGIGGTLLGFAHLDAIAAIVVAVMILRIGWQLASGGVSELIDTGLDSEEIEEIRKAILTHDGVKNLHMLRTRRMGGEALADVHILVNPRISVSEGHQIGETVRNYLIEHFENIADVTIHVDPEDDEQEANCAHLPLREALLAALRAQWKDIPAAERLENVHLHYLNGRVHLELFMPLHAPSETANDISEQLVTASKRLPEIGEVTVYFRCESTILARTQNYTHHFSA</sequence>
<accession>A0A1D8K4I2</accession>
<dbReference type="FunFam" id="1.20.1510.10:FF:000006">
    <property type="entry name" value="Divalent cation efflux transporter"/>
    <property type="match status" value="1"/>
</dbReference>
<dbReference type="PANTHER" id="PTHR43840">
    <property type="entry name" value="MITOCHONDRIAL METAL TRANSPORTER 1-RELATED"/>
    <property type="match status" value="1"/>
</dbReference>
<feature type="domain" description="Cation efflux protein transmembrane" evidence="10">
    <location>
        <begin position="21"/>
        <end position="214"/>
    </location>
</feature>
<comment type="similarity">
    <text evidence="2">Belongs to the cation diffusion facilitator (CDF) transporter (TC 2.A.4) family. FieF subfamily.</text>
</comment>
<dbReference type="GO" id="GO:0016020">
    <property type="term" value="C:membrane"/>
    <property type="evidence" value="ECO:0007669"/>
    <property type="project" value="UniProtKB-SubCell"/>
</dbReference>
<dbReference type="GO" id="GO:0006829">
    <property type="term" value="P:zinc ion transport"/>
    <property type="evidence" value="ECO:0007669"/>
    <property type="project" value="UniProtKB-KW"/>
</dbReference>
<evidence type="ECO:0000259" key="11">
    <source>
        <dbReference type="Pfam" id="PF16916"/>
    </source>
</evidence>